<feature type="transmembrane region" description="Helical" evidence="9">
    <location>
        <begin position="108"/>
        <end position="130"/>
    </location>
</feature>
<dbReference type="Proteomes" id="UP000682733">
    <property type="component" value="Unassembled WGS sequence"/>
</dbReference>
<dbReference type="Pfam" id="PF05978">
    <property type="entry name" value="UNC-93"/>
    <property type="match status" value="1"/>
</dbReference>
<proteinExistence type="inferred from homology"/>
<sequence length="190" mass="20767">MQQSLTLNSDQIRGGLFGFITKPKTPSSRALIIFLGFLLQIIVYYGVFVNFPPDAPTLETSTIPYFDFSKSVSQTITFVGSFLVGLGDSSLNTQLMNVLAGRYKETSASAFAIFKLVQSLMSAIAFFYAGALALPYQLLIVVIFLFFGTLAFFIVLFDDDSSAHIGHSSTLSTAILTEGEPVNVDDEDRQ</sequence>
<feature type="transmembrane region" description="Helical" evidence="9">
    <location>
        <begin position="136"/>
        <end position="157"/>
    </location>
</feature>
<dbReference type="OrthoDB" id="196103at2759"/>
<dbReference type="InterPro" id="IPR051617">
    <property type="entry name" value="UNC-93-like_regulator"/>
</dbReference>
<dbReference type="GO" id="GO:0016020">
    <property type="term" value="C:membrane"/>
    <property type="evidence" value="ECO:0007669"/>
    <property type="project" value="UniProtKB-SubCell"/>
</dbReference>
<evidence type="ECO:0000256" key="4">
    <source>
        <dbReference type="ARBA" id="ARBA00022989"/>
    </source>
</evidence>
<evidence type="ECO:0000256" key="1">
    <source>
        <dbReference type="ARBA" id="ARBA00004141"/>
    </source>
</evidence>
<dbReference type="PANTHER" id="PTHR23294:SF0">
    <property type="entry name" value="UNC93-LIKE PROTEIN MFSD11"/>
    <property type="match status" value="1"/>
</dbReference>
<evidence type="ECO:0000313" key="14">
    <source>
        <dbReference type="Proteomes" id="UP000663829"/>
    </source>
</evidence>
<evidence type="ECO:0000313" key="10">
    <source>
        <dbReference type="EMBL" id="CAF0787467.1"/>
    </source>
</evidence>
<keyword evidence="5 9" id="KW-0472">Membrane</keyword>
<evidence type="ECO:0000256" key="9">
    <source>
        <dbReference type="SAM" id="Phobius"/>
    </source>
</evidence>
<organism evidence="11 14">
    <name type="scientific">Didymodactylos carnosus</name>
    <dbReference type="NCBI Taxonomy" id="1234261"/>
    <lineage>
        <taxon>Eukaryota</taxon>
        <taxon>Metazoa</taxon>
        <taxon>Spiralia</taxon>
        <taxon>Gnathifera</taxon>
        <taxon>Rotifera</taxon>
        <taxon>Eurotatoria</taxon>
        <taxon>Bdelloidea</taxon>
        <taxon>Philodinida</taxon>
        <taxon>Philodinidae</taxon>
        <taxon>Didymodactylos</taxon>
    </lineage>
</organism>
<dbReference type="Proteomes" id="UP000681722">
    <property type="component" value="Unassembled WGS sequence"/>
</dbReference>
<evidence type="ECO:0000256" key="6">
    <source>
        <dbReference type="ARBA" id="ARBA00023180"/>
    </source>
</evidence>
<feature type="transmembrane region" description="Helical" evidence="9">
    <location>
        <begin position="30"/>
        <end position="51"/>
    </location>
</feature>
<comment type="caution">
    <text evidence="11">The sequence shown here is derived from an EMBL/GenBank/DDBJ whole genome shotgun (WGS) entry which is preliminary data.</text>
</comment>
<dbReference type="AlphaFoldDB" id="A0A814ERZ3"/>
<dbReference type="EMBL" id="CAJNOK010001000">
    <property type="protein sequence ID" value="CAF0787467.1"/>
    <property type="molecule type" value="Genomic_DNA"/>
</dbReference>
<evidence type="ECO:0000256" key="7">
    <source>
        <dbReference type="ARBA" id="ARBA00040302"/>
    </source>
</evidence>
<feature type="transmembrane region" description="Helical" evidence="9">
    <location>
        <begin position="71"/>
        <end position="87"/>
    </location>
</feature>
<comment type="subcellular location">
    <subcellularLocation>
        <location evidence="1">Membrane</location>
        <topology evidence="1">Multi-pass membrane protein</topology>
    </subcellularLocation>
</comment>
<name>A0A814ERZ3_9BILA</name>
<gene>
    <name evidence="11" type="ORF">GPM918_LOCUS12346</name>
    <name evidence="10" type="ORF">OVA965_LOCUS3955</name>
    <name evidence="13" type="ORF">SRO942_LOCUS12347</name>
    <name evidence="12" type="ORF">TMI583_LOCUS3953</name>
</gene>
<dbReference type="Proteomes" id="UP000677228">
    <property type="component" value="Unassembled WGS sequence"/>
</dbReference>
<dbReference type="SUPFAM" id="SSF103473">
    <property type="entry name" value="MFS general substrate transporter"/>
    <property type="match status" value="1"/>
</dbReference>
<dbReference type="Proteomes" id="UP000663829">
    <property type="component" value="Unassembled WGS sequence"/>
</dbReference>
<evidence type="ECO:0000256" key="2">
    <source>
        <dbReference type="ARBA" id="ARBA00009172"/>
    </source>
</evidence>
<dbReference type="EMBL" id="CAJOBA010001000">
    <property type="protein sequence ID" value="CAF3569836.1"/>
    <property type="molecule type" value="Genomic_DNA"/>
</dbReference>
<evidence type="ECO:0000313" key="13">
    <source>
        <dbReference type="EMBL" id="CAF3746090.1"/>
    </source>
</evidence>
<reference evidence="11" key="1">
    <citation type="submission" date="2021-02" db="EMBL/GenBank/DDBJ databases">
        <authorList>
            <person name="Nowell W R."/>
        </authorList>
    </citation>
    <scope>NUCLEOTIDE SEQUENCE</scope>
</reference>
<keyword evidence="6" id="KW-0325">Glycoprotein</keyword>
<keyword evidence="4 9" id="KW-1133">Transmembrane helix</keyword>
<keyword evidence="14" id="KW-1185">Reference proteome</keyword>
<dbReference type="EMBL" id="CAJNOQ010002688">
    <property type="protein sequence ID" value="CAF0973177.1"/>
    <property type="molecule type" value="Genomic_DNA"/>
</dbReference>
<keyword evidence="3 9" id="KW-0812">Transmembrane</keyword>
<evidence type="ECO:0000313" key="11">
    <source>
        <dbReference type="EMBL" id="CAF0973177.1"/>
    </source>
</evidence>
<dbReference type="InterPro" id="IPR010291">
    <property type="entry name" value="Ion_channel_UNC-93"/>
</dbReference>
<evidence type="ECO:0000256" key="3">
    <source>
        <dbReference type="ARBA" id="ARBA00022692"/>
    </source>
</evidence>
<evidence type="ECO:0000313" key="12">
    <source>
        <dbReference type="EMBL" id="CAF3569836.1"/>
    </source>
</evidence>
<evidence type="ECO:0000256" key="8">
    <source>
        <dbReference type="ARBA" id="ARBA00041910"/>
    </source>
</evidence>
<evidence type="ECO:0000256" key="5">
    <source>
        <dbReference type="ARBA" id="ARBA00023136"/>
    </source>
</evidence>
<comment type="similarity">
    <text evidence="2">Belongs to the unc-93 family.</text>
</comment>
<dbReference type="EMBL" id="CAJOBC010002688">
    <property type="protein sequence ID" value="CAF3746090.1"/>
    <property type="molecule type" value="Genomic_DNA"/>
</dbReference>
<accession>A0A814ERZ3</accession>
<protein>
    <recommendedName>
        <fullName evidence="7">UNC93-like protein MFSD11</fullName>
    </recommendedName>
    <alternativeName>
        <fullName evidence="8">Major facilitator superfamily domain-containing protein 11</fullName>
    </alternativeName>
</protein>
<dbReference type="PANTHER" id="PTHR23294">
    <property type="entry name" value="ET TRANSLATION PRODUCT-RELATED"/>
    <property type="match status" value="1"/>
</dbReference>
<dbReference type="InterPro" id="IPR036259">
    <property type="entry name" value="MFS_trans_sf"/>
</dbReference>